<comment type="caution">
    <text evidence="1">The sequence shown here is derived from an EMBL/GenBank/DDBJ whole genome shotgun (WGS) entry which is preliminary data.</text>
</comment>
<dbReference type="SUPFAM" id="SSF53474">
    <property type="entry name" value="alpha/beta-Hydrolases"/>
    <property type="match status" value="1"/>
</dbReference>
<dbReference type="Pfam" id="PF00756">
    <property type="entry name" value="Esterase"/>
    <property type="match status" value="1"/>
</dbReference>
<proteinExistence type="predicted"/>
<dbReference type="Gene3D" id="2.60.40.10">
    <property type="entry name" value="Immunoglobulins"/>
    <property type="match status" value="1"/>
</dbReference>
<accession>A0ABS7XNW3</accession>
<evidence type="ECO:0008006" key="3">
    <source>
        <dbReference type="Google" id="ProtNLM"/>
    </source>
</evidence>
<evidence type="ECO:0000313" key="2">
    <source>
        <dbReference type="Proteomes" id="UP001198901"/>
    </source>
</evidence>
<dbReference type="InterPro" id="IPR013784">
    <property type="entry name" value="Carb-bd-like_fold"/>
</dbReference>
<keyword evidence="2" id="KW-1185">Reference proteome</keyword>
<name>A0ABS7XNW3_9FLAO</name>
<dbReference type="SUPFAM" id="SSF49452">
    <property type="entry name" value="Starch-binding domain-like"/>
    <property type="match status" value="1"/>
</dbReference>
<dbReference type="Proteomes" id="UP001198901">
    <property type="component" value="Unassembled WGS sequence"/>
</dbReference>
<evidence type="ECO:0000313" key="1">
    <source>
        <dbReference type="EMBL" id="MCA0131702.1"/>
    </source>
</evidence>
<dbReference type="InterPro" id="IPR029058">
    <property type="entry name" value="AB_hydrolase_fold"/>
</dbReference>
<protein>
    <recommendedName>
        <fullName evidence="3">Esterase</fullName>
    </recommendedName>
</protein>
<gene>
    <name evidence="1" type="ORF">LBU54_03835</name>
</gene>
<sequence>MYKKTIVFKLVLLLLGGVFAQEKRTIKVIVPNKTDEVFITGNQESLANWEPGTVKMNKVSDYEREITLDLTYPAEFKFTKGNWNSEGILKQFNDNPNLKLENDTTTSDFVIKTWSDNIDAQKLGLNYDIRYIHSEYMNTKRLLKIALPMNYDSSKAYPVIYVTDAQSANFQVTKSYVNALSQTQFNMIPECIVVGIYQTQRNDDFYGIHGGKYFTEFLIEEVVPYIDNNYSTSGFNTMVGHSNGAEYNHKIMLNETSPFRGFISMSTWLDRKEAVALTSFLNEYNRKTIYYYLANATLDDAGRSNYGIQFENICLSTPNTNFKFIKNTVEGDHQTIVPNSLLDGLKFIFQDYSAVDGYDTIMDFDKNYLSNVKETYGVDAFYTMEMMGAYWNDIINKKSKEEWEYFVKFVNREKIFFGKELDYVNIANGYFSMDMYAENIKAYNKAIDDIDNCEDLVFYANIHRPVTSYIKEGKAMECIAFIERARSVLPQEYYLGMTYHIAKVALEHKVELQKGKEALSYCKDNYKKNRFFNLKTLSELENMQ</sequence>
<dbReference type="PANTHER" id="PTHR48098">
    <property type="entry name" value="ENTEROCHELIN ESTERASE-RELATED"/>
    <property type="match status" value="1"/>
</dbReference>
<reference evidence="2" key="1">
    <citation type="submission" date="2023-07" db="EMBL/GenBank/DDBJ databases">
        <authorList>
            <person name="Yue Y."/>
        </authorList>
    </citation>
    <scope>NUCLEOTIDE SEQUENCE [LARGE SCALE GENOMIC DNA]</scope>
    <source>
        <strain evidence="2">D23</strain>
    </source>
</reference>
<dbReference type="InterPro" id="IPR013783">
    <property type="entry name" value="Ig-like_fold"/>
</dbReference>
<dbReference type="InterPro" id="IPR000801">
    <property type="entry name" value="Esterase-like"/>
</dbReference>
<dbReference type="InterPro" id="IPR050583">
    <property type="entry name" value="Mycobacterial_A85_antigen"/>
</dbReference>
<dbReference type="RefSeq" id="WP_224526145.1">
    <property type="nucleotide sequence ID" value="NZ_JAIUJR010000002.1"/>
</dbReference>
<dbReference type="PANTHER" id="PTHR48098:SF6">
    <property type="entry name" value="FERRI-BACILLIBACTIN ESTERASE BESA"/>
    <property type="match status" value="1"/>
</dbReference>
<dbReference type="EMBL" id="JAIUJR010000002">
    <property type="protein sequence ID" value="MCA0131702.1"/>
    <property type="molecule type" value="Genomic_DNA"/>
</dbReference>
<dbReference type="Gene3D" id="3.40.50.1820">
    <property type="entry name" value="alpha/beta hydrolase"/>
    <property type="match status" value="1"/>
</dbReference>
<organism evidence="1 2">
    <name type="scientific">Winogradskyella alexanderae</name>
    <dbReference type="NCBI Taxonomy" id="2877123"/>
    <lineage>
        <taxon>Bacteria</taxon>
        <taxon>Pseudomonadati</taxon>
        <taxon>Bacteroidota</taxon>
        <taxon>Flavobacteriia</taxon>
        <taxon>Flavobacteriales</taxon>
        <taxon>Flavobacteriaceae</taxon>
        <taxon>Winogradskyella</taxon>
    </lineage>
</organism>